<reference evidence="1" key="1">
    <citation type="submission" date="2018-02" db="EMBL/GenBank/DDBJ databases">
        <title>Rhizophora mucronata_Transcriptome.</title>
        <authorList>
            <person name="Meera S.P."/>
            <person name="Sreeshan A."/>
            <person name="Augustine A."/>
        </authorList>
    </citation>
    <scope>NUCLEOTIDE SEQUENCE</scope>
    <source>
        <tissue evidence="1">Leaf</tissue>
    </source>
</reference>
<organism evidence="1">
    <name type="scientific">Rhizophora mucronata</name>
    <name type="common">Asiatic mangrove</name>
    <dbReference type="NCBI Taxonomy" id="61149"/>
    <lineage>
        <taxon>Eukaryota</taxon>
        <taxon>Viridiplantae</taxon>
        <taxon>Streptophyta</taxon>
        <taxon>Embryophyta</taxon>
        <taxon>Tracheophyta</taxon>
        <taxon>Spermatophyta</taxon>
        <taxon>Magnoliopsida</taxon>
        <taxon>eudicotyledons</taxon>
        <taxon>Gunneridae</taxon>
        <taxon>Pentapetalae</taxon>
        <taxon>rosids</taxon>
        <taxon>fabids</taxon>
        <taxon>Malpighiales</taxon>
        <taxon>Rhizophoraceae</taxon>
        <taxon>Rhizophora</taxon>
    </lineage>
</organism>
<accession>A0A2P2PQQ8</accession>
<evidence type="ECO:0000313" key="1">
    <source>
        <dbReference type="EMBL" id="MBX57090.1"/>
    </source>
</evidence>
<dbReference type="EMBL" id="GGEC01076606">
    <property type="protein sequence ID" value="MBX57090.1"/>
    <property type="molecule type" value="Transcribed_RNA"/>
</dbReference>
<protein>
    <submittedName>
        <fullName evidence="1">Uncharacterized protein</fullName>
    </submittedName>
</protein>
<proteinExistence type="predicted"/>
<dbReference type="AlphaFoldDB" id="A0A2P2PQQ8"/>
<name>A0A2P2PQQ8_RHIMU</name>
<sequence length="101" mass="11528">MKHKCLSIMKNHPVMQSQEPGSNNIFPIPILLCSLAHTTCRTNTQSDTHHLSTGENTNSSHAKKFQQIDKAEYSHYVIQRISTKLQCSICQLNLKTGYQHY</sequence>